<comment type="similarity">
    <text evidence="1">Belongs to the GSP E family.</text>
</comment>
<dbReference type="GO" id="GO:0016887">
    <property type="term" value="F:ATP hydrolysis activity"/>
    <property type="evidence" value="ECO:0007669"/>
    <property type="project" value="TreeGrafter"/>
</dbReference>
<keyword evidence="3" id="KW-0067">ATP-binding</keyword>
<dbReference type="Pfam" id="PF00437">
    <property type="entry name" value="T2SSE"/>
    <property type="match status" value="1"/>
</dbReference>
<accession>A0A0G1XXC4</accession>
<protein>
    <recommendedName>
        <fullName evidence="4">Bacterial type II secretion system protein E domain-containing protein</fullName>
    </recommendedName>
</protein>
<dbReference type="SUPFAM" id="SSF52540">
    <property type="entry name" value="P-loop containing nucleoside triphosphate hydrolases"/>
    <property type="match status" value="1"/>
</dbReference>
<feature type="domain" description="Bacterial type II secretion system protein E" evidence="4">
    <location>
        <begin position="361"/>
        <end position="375"/>
    </location>
</feature>
<dbReference type="Gene3D" id="3.40.50.300">
    <property type="entry name" value="P-loop containing nucleotide triphosphate hydrolases"/>
    <property type="match status" value="1"/>
</dbReference>
<dbReference type="InterPro" id="IPR027417">
    <property type="entry name" value="P-loop_NTPase"/>
</dbReference>
<evidence type="ECO:0000256" key="2">
    <source>
        <dbReference type="ARBA" id="ARBA00022741"/>
    </source>
</evidence>
<organism evidence="5 6">
    <name type="scientific">Candidatus Jorgensenbacteria bacterium GW2011_GWC1_48_8</name>
    <dbReference type="NCBI Taxonomy" id="1618666"/>
    <lineage>
        <taxon>Bacteria</taxon>
        <taxon>Candidatus Joergenseniibacteriota</taxon>
    </lineage>
</organism>
<dbReference type="AlphaFoldDB" id="A0A0G1XXC4"/>
<dbReference type="InterPro" id="IPR037257">
    <property type="entry name" value="T2SS_E_N_sf"/>
</dbReference>
<keyword evidence="2" id="KW-0547">Nucleotide-binding</keyword>
<dbReference type="InterPro" id="IPR001482">
    <property type="entry name" value="T2SS/T4SS_dom"/>
</dbReference>
<dbReference type="SUPFAM" id="SSF160246">
    <property type="entry name" value="EspE N-terminal domain-like"/>
    <property type="match status" value="1"/>
</dbReference>
<dbReference type="PANTHER" id="PTHR30258:SF1">
    <property type="entry name" value="PROTEIN TRANSPORT PROTEIN HOFB HOMOLOG"/>
    <property type="match status" value="1"/>
</dbReference>
<dbReference type="GO" id="GO:0005886">
    <property type="term" value="C:plasma membrane"/>
    <property type="evidence" value="ECO:0007669"/>
    <property type="project" value="TreeGrafter"/>
</dbReference>
<gene>
    <name evidence="5" type="ORF">UY32_C0010G0006</name>
</gene>
<dbReference type="Gene3D" id="3.30.450.90">
    <property type="match status" value="1"/>
</dbReference>
<dbReference type="EMBL" id="LCPO01000010">
    <property type="protein sequence ID" value="KKU98945.1"/>
    <property type="molecule type" value="Genomic_DNA"/>
</dbReference>
<sequence length="558" mass="62573">MALAKELLEKLSKGRRKAEEEDAKRRAKKLGLRYLDLISVHVPTEIKAMTLVPEEKAKAAFLVPLQRVTRKLVVAAFDPELPEAETIIKELKKEHEVEVVIVSKTGLEHAWSYYQYVTPVSKEISGRVEINEKNLKKLGEEIKTLENLSEKIETFESPYTSEILEIVLAGALALSASDIHLEPGELTGTLRLRVDGLLHTAYDKLEEVKYKSVVTRIKLLSNLKLNIQDQPQDGRFTINLTDRDIEIRTSVIPSEYGETVVLRLLDPRSLKVNLEELGWRKDDLEIVRAELEKPNGLILNTGPTGSGKTTTLYAFLRKIVNPEIKIITIEDPIEYHLSGVSQTQVDQGSGYTFASGLRSILRQDPDVILVGEIRDKETAEIAMNASLTGHLVFSTLHTNDAVGAIPRLLDLGAKTQILGPALSLVIAQRLVRVLCPHCKKEMRLDEKLTAAIKKFLGRLPARVDKKPYEKFKIYGARGCERCGNLGYRGRTSIFELFVVDDKIEEEIYKNPTEIELKGLARAAGLVTMQEDGILKILEGITSFDEVERTTGPVLWLKK</sequence>
<evidence type="ECO:0000256" key="1">
    <source>
        <dbReference type="ARBA" id="ARBA00006611"/>
    </source>
</evidence>
<dbReference type="GO" id="GO:0005524">
    <property type="term" value="F:ATP binding"/>
    <property type="evidence" value="ECO:0007669"/>
    <property type="project" value="UniProtKB-KW"/>
</dbReference>
<dbReference type="InterPro" id="IPR007831">
    <property type="entry name" value="T2SS_GspE_N"/>
</dbReference>
<dbReference type="PATRIC" id="fig|1618666.3.peg.310"/>
<evidence type="ECO:0000313" key="5">
    <source>
        <dbReference type="EMBL" id="KKU98945.1"/>
    </source>
</evidence>
<dbReference type="Gene3D" id="3.30.300.160">
    <property type="entry name" value="Type II secretion system, protein E, N-terminal domain"/>
    <property type="match status" value="1"/>
</dbReference>
<dbReference type="PANTHER" id="PTHR30258">
    <property type="entry name" value="TYPE II SECRETION SYSTEM PROTEIN GSPE-RELATED"/>
    <property type="match status" value="1"/>
</dbReference>
<reference evidence="5 6" key="1">
    <citation type="journal article" date="2015" name="Nature">
        <title>rRNA introns, odd ribosomes, and small enigmatic genomes across a large radiation of phyla.</title>
        <authorList>
            <person name="Brown C.T."/>
            <person name="Hug L.A."/>
            <person name="Thomas B.C."/>
            <person name="Sharon I."/>
            <person name="Castelle C.J."/>
            <person name="Singh A."/>
            <person name="Wilkins M.J."/>
            <person name="Williams K.H."/>
            <person name="Banfield J.F."/>
        </authorList>
    </citation>
    <scope>NUCLEOTIDE SEQUENCE [LARGE SCALE GENOMIC DNA]</scope>
</reference>
<dbReference type="Pfam" id="PF05157">
    <property type="entry name" value="MshEN"/>
    <property type="match status" value="1"/>
</dbReference>
<comment type="caution">
    <text evidence="5">The sequence shown here is derived from an EMBL/GenBank/DDBJ whole genome shotgun (WGS) entry which is preliminary data.</text>
</comment>
<evidence type="ECO:0000256" key="3">
    <source>
        <dbReference type="ARBA" id="ARBA00022840"/>
    </source>
</evidence>
<name>A0A0G1XXC4_9BACT</name>
<dbReference type="CDD" id="cd01129">
    <property type="entry name" value="PulE-GspE-like"/>
    <property type="match status" value="1"/>
</dbReference>
<dbReference type="PROSITE" id="PS00662">
    <property type="entry name" value="T2SP_E"/>
    <property type="match status" value="1"/>
</dbReference>
<dbReference type="Proteomes" id="UP000034600">
    <property type="component" value="Unassembled WGS sequence"/>
</dbReference>
<evidence type="ECO:0000313" key="6">
    <source>
        <dbReference type="Proteomes" id="UP000034600"/>
    </source>
</evidence>
<evidence type="ECO:0000259" key="4">
    <source>
        <dbReference type="PROSITE" id="PS00662"/>
    </source>
</evidence>
<proteinExistence type="inferred from homology"/>